<reference evidence="2" key="1">
    <citation type="submission" date="2017-12" db="EMBL/GenBank/DDBJ databases">
        <title>Draft genome sequence of Telmatospirillum siberiense 26-4b1T, an acidotolerant peatland alphaproteobacterium potentially involved in sulfur cycling.</title>
        <authorList>
            <person name="Hausmann B."/>
            <person name="Pjevac P."/>
            <person name="Schreck K."/>
            <person name="Herbold C.W."/>
            <person name="Daims H."/>
            <person name="Wagner M."/>
            <person name="Pester M."/>
            <person name="Loy A."/>
        </authorList>
    </citation>
    <scope>NUCLEOTIDE SEQUENCE [LARGE SCALE GENOMIC DNA]</scope>
    <source>
        <strain evidence="2">26-4b1</strain>
    </source>
</reference>
<evidence type="ECO:0000313" key="2">
    <source>
        <dbReference type="Proteomes" id="UP000233293"/>
    </source>
</evidence>
<gene>
    <name evidence="1" type="ORF">CWS72_04635</name>
</gene>
<proteinExistence type="predicted"/>
<name>A0A2N3PZM7_9PROT</name>
<dbReference type="AlphaFoldDB" id="A0A2N3PZM7"/>
<keyword evidence="2" id="KW-1185">Reference proteome</keyword>
<dbReference type="EMBL" id="PIUM01000003">
    <property type="protein sequence ID" value="PKU25848.1"/>
    <property type="molecule type" value="Genomic_DNA"/>
</dbReference>
<evidence type="ECO:0000313" key="1">
    <source>
        <dbReference type="EMBL" id="PKU25848.1"/>
    </source>
</evidence>
<protein>
    <submittedName>
        <fullName evidence="1">Uncharacterized protein</fullName>
    </submittedName>
</protein>
<accession>A0A2N3PZM7</accession>
<dbReference type="Proteomes" id="UP000233293">
    <property type="component" value="Unassembled WGS sequence"/>
</dbReference>
<sequence length="134" mass="14518">MVFWSGSAAAVTLITDDEAKRPNDPQVTATRGITRGPSILFEPPATGPAPHAPFDFRVHFEAHGGATVDPAHIRIIYLKMPNVDLTERLRPYITAEGINMPAAQIPSGEHLFKIEVEDSDGRNGEATFTVKAAK</sequence>
<comment type="caution">
    <text evidence="1">The sequence shown here is derived from an EMBL/GenBank/DDBJ whole genome shotgun (WGS) entry which is preliminary data.</text>
</comment>
<organism evidence="1 2">
    <name type="scientific">Telmatospirillum siberiense</name>
    <dbReference type="NCBI Taxonomy" id="382514"/>
    <lineage>
        <taxon>Bacteria</taxon>
        <taxon>Pseudomonadati</taxon>
        <taxon>Pseudomonadota</taxon>
        <taxon>Alphaproteobacteria</taxon>
        <taxon>Rhodospirillales</taxon>
        <taxon>Rhodospirillaceae</taxon>
        <taxon>Telmatospirillum</taxon>
    </lineage>
</organism>